<dbReference type="SUPFAM" id="SSF53474">
    <property type="entry name" value="alpha/beta-Hydrolases"/>
    <property type="match status" value="1"/>
</dbReference>
<dbReference type="Pfam" id="PF12697">
    <property type="entry name" value="Abhydrolase_6"/>
    <property type="match status" value="1"/>
</dbReference>
<dbReference type="InterPro" id="IPR050266">
    <property type="entry name" value="AB_hydrolase_sf"/>
</dbReference>
<evidence type="ECO:0000313" key="2">
    <source>
        <dbReference type="EMBL" id="GGP01468.1"/>
    </source>
</evidence>
<evidence type="ECO:0000313" key="3">
    <source>
        <dbReference type="Proteomes" id="UP000660745"/>
    </source>
</evidence>
<dbReference type="InterPro" id="IPR000073">
    <property type="entry name" value="AB_hydrolase_1"/>
</dbReference>
<protein>
    <submittedName>
        <fullName evidence="2">Carboxylesterase</fullName>
    </submittedName>
</protein>
<dbReference type="GO" id="GO:0003824">
    <property type="term" value="F:catalytic activity"/>
    <property type="evidence" value="ECO:0007669"/>
    <property type="project" value="UniProtKB-ARBA"/>
</dbReference>
<organism evidence="2 3">
    <name type="scientific">Nonomuraea glycinis</name>
    <dbReference type="NCBI Taxonomy" id="2047744"/>
    <lineage>
        <taxon>Bacteria</taxon>
        <taxon>Bacillati</taxon>
        <taxon>Actinomycetota</taxon>
        <taxon>Actinomycetes</taxon>
        <taxon>Streptosporangiales</taxon>
        <taxon>Streptosporangiaceae</taxon>
        <taxon>Nonomuraea</taxon>
    </lineage>
</organism>
<accession>A0A918A0P5</accession>
<evidence type="ECO:0000259" key="1">
    <source>
        <dbReference type="Pfam" id="PF12697"/>
    </source>
</evidence>
<name>A0A918A0P5_9ACTN</name>
<dbReference type="PANTHER" id="PTHR43798">
    <property type="entry name" value="MONOACYLGLYCEROL LIPASE"/>
    <property type="match status" value="1"/>
</dbReference>
<proteinExistence type="predicted"/>
<reference evidence="2" key="2">
    <citation type="submission" date="2020-09" db="EMBL/GenBank/DDBJ databases">
        <authorList>
            <person name="Sun Q."/>
            <person name="Zhou Y."/>
        </authorList>
    </citation>
    <scope>NUCLEOTIDE SEQUENCE</scope>
    <source>
        <strain evidence="2">CGMCC 4.7430</strain>
    </source>
</reference>
<keyword evidence="3" id="KW-1185">Reference proteome</keyword>
<comment type="caution">
    <text evidence="2">The sequence shown here is derived from an EMBL/GenBank/DDBJ whole genome shotgun (WGS) entry which is preliminary data.</text>
</comment>
<reference evidence="2" key="1">
    <citation type="journal article" date="2014" name="Int. J. Syst. Evol. Microbiol.">
        <title>Complete genome sequence of Corynebacterium casei LMG S-19264T (=DSM 44701T), isolated from a smear-ripened cheese.</title>
        <authorList>
            <consortium name="US DOE Joint Genome Institute (JGI-PGF)"/>
            <person name="Walter F."/>
            <person name="Albersmeier A."/>
            <person name="Kalinowski J."/>
            <person name="Ruckert C."/>
        </authorList>
    </citation>
    <scope>NUCLEOTIDE SEQUENCE</scope>
    <source>
        <strain evidence="2">CGMCC 4.7430</strain>
    </source>
</reference>
<dbReference type="Proteomes" id="UP000660745">
    <property type="component" value="Unassembled WGS sequence"/>
</dbReference>
<dbReference type="RefSeq" id="WP_189136777.1">
    <property type="nucleotide sequence ID" value="NZ_BMNK01000001.1"/>
</dbReference>
<dbReference type="EMBL" id="BMNK01000001">
    <property type="protein sequence ID" value="GGP01468.1"/>
    <property type="molecule type" value="Genomic_DNA"/>
</dbReference>
<dbReference type="GO" id="GO:0016020">
    <property type="term" value="C:membrane"/>
    <property type="evidence" value="ECO:0007669"/>
    <property type="project" value="TreeGrafter"/>
</dbReference>
<dbReference type="InterPro" id="IPR029058">
    <property type="entry name" value="AB_hydrolase_fold"/>
</dbReference>
<dbReference type="AlphaFoldDB" id="A0A918A0P5"/>
<gene>
    <name evidence="2" type="ORF">GCM10012278_04840</name>
</gene>
<dbReference type="PANTHER" id="PTHR43798:SF33">
    <property type="entry name" value="HYDROLASE, PUTATIVE (AFU_ORTHOLOGUE AFUA_2G14860)-RELATED"/>
    <property type="match status" value="1"/>
</dbReference>
<feature type="domain" description="AB hydrolase-1" evidence="1">
    <location>
        <begin position="60"/>
        <end position="282"/>
    </location>
</feature>
<sequence>MSGSRGGIGRFTSEEARQAFGVAYERAMTLWPDDREALDIDTSYGVTRVYRHGAGQGRPIVLVHGHGGNASTWYGLVSRLGRHRSVYAIDTITDPGGSVQTAPLTDPGAWLEEVLAGLHLDDVHLVGHSYGGWLALGLAVRGSGRLSALTLVDPGGLQRIPARFLLGLFASLLATQAPASWKPRLARLLADAGLVERPEIMAPVLLGVRSFRPNRTPARTYTDEELRAVTVATQVILGGRSRMLRPASALARARLIGSLRRAEVVPGVGHGVPQEVPELVSERVLDFGGARLEETP</sequence>
<dbReference type="Gene3D" id="3.40.50.1820">
    <property type="entry name" value="alpha/beta hydrolase"/>
    <property type="match status" value="1"/>
</dbReference>